<proteinExistence type="inferred from homology"/>
<dbReference type="GO" id="GO:0008270">
    <property type="term" value="F:zinc ion binding"/>
    <property type="evidence" value="ECO:0007669"/>
    <property type="project" value="InterPro"/>
</dbReference>
<keyword evidence="5" id="KW-1185">Reference proteome</keyword>
<dbReference type="GO" id="GO:0003676">
    <property type="term" value="F:nucleic acid binding"/>
    <property type="evidence" value="ECO:0007669"/>
    <property type="project" value="InterPro"/>
</dbReference>
<feature type="domain" description="Aldehyde dehydrogenase" evidence="3">
    <location>
        <begin position="76"/>
        <end position="246"/>
    </location>
</feature>
<dbReference type="Gene3D" id="3.40.309.10">
    <property type="entry name" value="Aldehyde Dehydrogenase, Chain A, domain 2"/>
    <property type="match status" value="1"/>
</dbReference>
<dbReference type="InterPro" id="IPR036875">
    <property type="entry name" value="Znf_CCHC_sf"/>
</dbReference>
<dbReference type="InterPro" id="IPR015590">
    <property type="entry name" value="Aldehyde_DH_dom"/>
</dbReference>
<name>A0A835IK56_9MAGN</name>
<dbReference type="PANTHER" id="PTHR43570">
    <property type="entry name" value="ALDEHYDE DEHYDROGENASE"/>
    <property type="match status" value="1"/>
</dbReference>
<dbReference type="InterPro" id="IPR016161">
    <property type="entry name" value="Ald_DH/histidinol_DH"/>
</dbReference>
<dbReference type="InterPro" id="IPR016163">
    <property type="entry name" value="Ald_DH_C"/>
</dbReference>
<dbReference type="EMBL" id="JADFTS010000003">
    <property type="protein sequence ID" value="KAF9617952.1"/>
    <property type="molecule type" value="Genomic_DNA"/>
</dbReference>
<dbReference type="GO" id="GO:0005737">
    <property type="term" value="C:cytoplasm"/>
    <property type="evidence" value="ECO:0007669"/>
    <property type="project" value="TreeGrafter"/>
</dbReference>
<dbReference type="OrthoDB" id="440325at2759"/>
<dbReference type="Pfam" id="PF20430">
    <property type="entry name" value="Eplus_motif"/>
    <property type="match status" value="1"/>
</dbReference>
<evidence type="ECO:0000256" key="1">
    <source>
        <dbReference type="ARBA" id="ARBA00009986"/>
    </source>
</evidence>
<dbReference type="Proteomes" id="UP000631114">
    <property type="component" value="Unassembled WGS sequence"/>
</dbReference>
<accession>A0A835IK56</accession>
<reference evidence="4 5" key="1">
    <citation type="submission" date="2020-10" db="EMBL/GenBank/DDBJ databases">
        <title>The Coptis chinensis genome and diversification of protoberbering-type alkaloids.</title>
        <authorList>
            <person name="Wang B."/>
            <person name="Shu S."/>
            <person name="Song C."/>
            <person name="Liu Y."/>
        </authorList>
    </citation>
    <scope>NUCLEOTIDE SEQUENCE [LARGE SCALE GENOMIC DNA]</scope>
    <source>
        <strain evidence="4">HL-2020</strain>
        <tissue evidence="4">Leaf</tissue>
    </source>
</reference>
<dbReference type="FunFam" id="3.40.605.10:FF:000004">
    <property type="entry name" value="Aldehyde dehydrogenase"/>
    <property type="match status" value="1"/>
</dbReference>
<comment type="caution">
    <text evidence="4">The sequence shown here is derived from an EMBL/GenBank/DDBJ whole genome shotgun (WGS) entry which is preliminary data.</text>
</comment>
<evidence type="ECO:0000313" key="4">
    <source>
        <dbReference type="EMBL" id="KAF9617952.1"/>
    </source>
</evidence>
<dbReference type="GO" id="GO:0006081">
    <property type="term" value="P:aldehyde metabolic process"/>
    <property type="evidence" value="ECO:0007669"/>
    <property type="project" value="InterPro"/>
</dbReference>
<dbReference type="Pfam" id="PF00171">
    <property type="entry name" value="Aldedh"/>
    <property type="match status" value="1"/>
</dbReference>
<organism evidence="4 5">
    <name type="scientific">Coptis chinensis</name>
    <dbReference type="NCBI Taxonomy" id="261450"/>
    <lineage>
        <taxon>Eukaryota</taxon>
        <taxon>Viridiplantae</taxon>
        <taxon>Streptophyta</taxon>
        <taxon>Embryophyta</taxon>
        <taxon>Tracheophyta</taxon>
        <taxon>Spermatophyta</taxon>
        <taxon>Magnoliopsida</taxon>
        <taxon>Ranunculales</taxon>
        <taxon>Ranunculaceae</taxon>
        <taxon>Coptidoideae</taxon>
        <taxon>Coptis</taxon>
    </lineage>
</organism>
<evidence type="ECO:0000313" key="5">
    <source>
        <dbReference type="Proteomes" id="UP000631114"/>
    </source>
</evidence>
<gene>
    <name evidence="4" type="ORF">IFM89_039245</name>
</gene>
<evidence type="ECO:0000259" key="3">
    <source>
        <dbReference type="Pfam" id="PF00171"/>
    </source>
</evidence>
<evidence type="ECO:0000256" key="2">
    <source>
        <dbReference type="ARBA" id="ARBA00023002"/>
    </source>
</evidence>
<protein>
    <recommendedName>
        <fullName evidence="3">Aldehyde dehydrogenase domain-containing protein</fullName>
    </recommendedName>
</protein>
<dbReference type="AlphaFoldDB" id="A0A835IK56"/>
<keyword evidence="2" id="KW-0560">Oxidoreductase</keyword>
<sequence>MGTVGDFEGELEEVKEYFRSGQTKCMNWRKDQLKGLLKLLKEKEGEIFKALHDDLGKHHVEAYRDEIQLPAATFPTTAELVPEPLGLVLIFSCWNFPIGLSLEPLIGAIAAGNAAVLKPSELAPACSSLLANLIPLYLDKNAIKVVEGGVTIAEQLLEKKWDKIFFTGSPRVGRAVMTAAAKHLTPVTLELGGKCPAVIDSLVNSMDIKVAIKRLLGGKYGSCCGQACIGIDYLLVDEKFAPVLLKNIGDSIDFINSRPKPLALYVFTNNAALKTRMISETSSGCLLFNDSIVQYLIDTIPFGGVGQSGFGRYHGKFSFDTFSHEKPVIRRGFFPDLWFRYPPWTAHRLDLIRALGHMGSDFQNGVICHTFGKAGHITKVFAPPSLPPDDLRVCNNCYQTGHIGVYCTNDNAYNNCKKTGHLGRDLMVNLLGRAGHLEEALNLAATMPIEACVKHCLVFVRSMEILIIEKGVRKKPGCSLMEVEDWIIHELFAGDITHPKSKEIKEALEDLLHTSFGLFSTTAGIPIRIVKKLIIDCALVVICGDLGEFI</sequence>
<dbReference type="PANTHER" id="PTHR43570:SF17">
    <property type="entry name" value="ALDEHYDE DEHYDROGENASE FAMILY 3 MEMBER F1"/>
    <property type="match status" value="1"/>
</dbReference>
<comment type="similarity">
    <text evidence="1">Belongs to the aldehyde dehydrogenase family.</text>
</comment>
<dbReference type="SUPFAM" id="SSF57756">
    <property type="entry name" value="Retrovirus zinc finger-like domains"/>
    <property type="match status" value="1"/>
</dbReference>
<dbReference type="InterPro" id="IPR016162">
    <property type="entry name" value="Ald_DH_N"/>
</dbReference>
<dbReference type="InterPro" id="IPR046849">
    <property type="entry name" value="E2_motif"/>
</dbReference>
<dbReference type="GO" id="GO:0004029">
    <property type="term" value="F:aldehyde dehydrogenase (NAD+) activity"/>
    <property type="evidence" value="ECO:0007669"/>
    <property type="project" value="TreeGrafter"/>
</dbReference>
<dbReference type="Gene3D" id="3.40.605.10">
    <property type="entry name" value="Aldehyde Dehydrogenase, Chain A, domain 1"/>
    <property type="match status" value="3"/>
</dbReference>
<dbReference type="InterPro" id="IPR012394">
    <property type="entry name" value="Aldehyde_DH_NAD(P)"/>
</dbReference>
<dbReference type="SUPFAM" id="SSF53720">
    <property type="entry name" value="ALDH-like"/>
    <property type="match status" value="1"/>
</dbReference>